<evidence type="ECO:0000256" key="1">
    <source>
        <dbReference type="SAM" id="MobiDB-lite"/>
    </source>
</evidence>
<feature type="compositionally biased region" description="Polar residues" evidence="1">
    <location>
        <begin position="284"/>
        <end position="293"/>
    </location>
</feature>
<keyword evidence="3" id="KW-1185">Reference proteome</keyword>
<reference evidence="2 3" key="1">
    <citation type="submission" date="2016-05" db="EMBL/GenBank/DDBJ databases">
        <title>Genome sequencing reveals origins of a unique bacterial endosymbiosis in the earliest lineages of terrestrial Fungi.</title>
        <authorList>
            <consortium name="DOE Joint Genome Institute"/>
            <person name="Uehling J."/>
            <person name="Gryganskyi A."/>
            <person name="Hameed K."/>
            <person name="Tschaplinski T."/>
            <person name="Misztal P."/>
            <person name="Wu S."/>
            <person name="Desiro A."/>
            <person name="Vande Pol N."/>
            <person name="Du Z.-Y."/>
            <person name="Zienkiewicz A."/>
            <person name="Zienkiewicz K."/>
            <person name="Morin E."/>
            <person name="Tisserant E."/>
            <person name="Splivallo R."/>
            <person name="Hainaut M."/>
            <person name="Henrissat B."/>
            <person name="Ohm R."/>
            <person name="Kuo A."/>
            <person name="Yan J."/>
            <person name="Lipzen A."/>
            <person name="Nolan M."/>
            <person name="Labutti K."/>
            <person name="Barry K."/>
            <person name="Goldstein A."/>
            <person name="Labbe J."/>
            <person name="Schadt C."/>
            <person name="Tuskan G."/>
            <person name="Grigoriev I."/>
            <person name="Martin F."/>
            <person name="Vilgalys R."/>
            <person name="Bonito G."/>
        </authorList>
    </citation>
    <scope>NUCLEOTIDE SEQUENCE [LARGE SCALE GENOMIC DNA]</scope>
    <source>
        <strain evidence="2 3">AG-77</strain>
    </source>
</reference>
<evidence type="ECO:0000313" key="2">
    <source>
        <dbReference type="EMBL" id="OAQ35436.1"/>
    </source>
</evidence>
<dbReference type="AlphaFoldDB" id="A0A197KFI3"/>
<sequence>MGLRPEEMMNPRAVAYKIPARYKVSAETFLDAAAESLSIEINPINGPPIDEPFLSAVRHPGTEFDRIELVYHETIDAFKASTTPIVFKKTAYPPLSSTIDFTVTKIMFSEYQFHTSGDAGDNLCVWVKNLLEIEKPMGKVISIQIPMRSSPKGFQVPNHQVFVYVKGNTTPEAAGLGRQHFLPLHQETRGKEVVRNDNNKRFFHDSSANTSVTSVLQQVGTRVTQKYMKRASSQASTTGGSSGYMSSPSESQVFMKQKKEGLFKSMGKSVKKTVSKIVSPSPTPTVRRSVQSRVFTQKTKPTHQYTPNENCNI</sequence>
<organism evidence="2 3">
    <name type="scientific">Linnemannia elongata AG-77</name>
    <dbReference type="NCBI Taxonomy" id="1314771"/>
    <lineage>
        <taxon>Eukaryota</taxon>
        <taxon>Fungi</taxon>
        <taxon>Fungi incertae sedis</taxon>
        <taxon>Mucoromycota</taxon>
        <taxon>Mortierellomycotina</taxon>
        <taxon>Mortierellomycetes</taxon>
        <taxon>Mortierellales</taxon>
        <taxon>Mortierellaceae</taxon>
        <taxon>Linnemannia</taxon>
    </lineage>
</organism>
<gene>
    <name evidence="2" type="ORF">K457DRAFT_151475</name>
</gene>
<accession>A0A197KFI3</accession>
<protein>
    <submittedName>
        <fullName evidence="2">Uncharacterized protein</fullName>
    </submittedName>
</protein>
<dbReference type="Proteomes" id="UP000078512">
    <property type="component" value="Unassembled WGS sequence"/>
</dbReference>
<dbReference type="EMBL" id="KV442014">
    <property type="protein sequence ID" value="OAQ35436.1"/>
    <property type="molecule type" value="Genomic_DNA"/>
</dbReference>
<evidence type="ECO:0000313" key="3">
    <source>
        <dbReference type="Proteomes" id="UP000078512"/>
    </source>
</evidence>
<name>A0A197KFI3_9FUNG</name>
<proteinExistence type="predicted"/>
<dbReference type="OrthoDB" id="2446149at2759"/>
<feature type="region of interest" description="Disordered" evidence="1">
    <location>
        <begin position="274"/>
        <end position="293"/>
    </location>
</feature>